<gene>
    <name evidence="2" type="ORF">AC631_03914</name>
</gene>
<feature type="region of interest" description="Disordered" evidence="1">
    <location>
        <begin position="1"/>
        <end position="21"/>
    </location>
</feature>
<comment type="caution">
    <text evidence="2">The sequence shown here is derived from an EMBL/GenBank/DDBJ whole genome shotgun (WGS) entry which is preliminary data.</text>
</comment>
<protein>
    <submittedName>
        <fullName evidence="2">Uncharacterized protein</fullName>
    </submittedName>
</protein>
<dbReference type="AlphaFoldDB" id="A0A0V1PVQ5"/>
<dbReference type="GeneID" id="26840923"/>
<reference evidence="2 3" key="1">
    <citation type="submission" date="2015-11" db="EMBL/GenBank/DDBJ databases">
        <title>The genome of Debaryomyces fabryi.</title>
        <authorList>
            <person name="Tafer H."/>
            <person name="Lopandic K."/>
        </authorList>
    </citation>
    <scope>NUCLEOTIDE SEQUENCE [LARGE SCALE GENOMIC DNA]</scope>
    <source>
        <strain evidence="2 3">CBS 789</strain>
    </source>
</reference>
<dbReference type="EMBL" id="LMYN01000092">
    <property type="protein sequence ID" value="KSA00349.1"/>
    <property type="molecule type" value="Genomic_DNA"/>
</dbReference>
<evidence type="ECO:0000313" key="3">
    <source>
        <dbReference type="Proteomes" id="UP000054251"/>
    </source>
</evidence>
<sequence>MTGSSSSSSQETSPGSPTIPEISLSASTNIVTPTPAASSVLPITTLITSLCSTASSASAAKLSNSVSETASPTSSTFFTGDTTIFETISSGQTVTIKTCEVAVTMNSNGEYITSTSIVAGTSALPPSELELSKVVGSQATSSEQSPSELVNTLTSGHNPIEAPSISEGKYTTVSSISLLNNIPTVAAISKQGSLSFYTISEPIPNVSSSTLSTASGMVTFSSVSPYSGAASSSKENNSLLWKVLLVFAYIV</sequence>
<evidence type="ECO:0000313" key="2">
    <source>
        <dbReference type="EMBL" id="KSA00349.1"/>
    </source>
</evidence>
<feature type="compositionally biased region" description="Low complexity" evidence="1">
    <location>
        <begin position="1"/>
        <end position="18"/>
    </location>
</feature>
<accession>A0A0V1PVQ5</accession>
<organism evidence="2 3">
    <name type="scientific">Debaryomyces fabryi</name>
    <dbReference type="NCBI Taxonomy" id="58627"/>
    <lineage>
        <taxon>Eukaryota</taxon>
        <taxon>Fungi</taxon>
        <taxon>Dikarya</taxon>
        <taxon>Ascomycota</taxon>
        <taxon>Saccharomycotina</taxon>
        <taxon>Pichiomycetes</taxon>
        <taxon>Debaryomycetaceae</taxon>
        <taxon>Debaryomyces</taxon>
    </lineage>
</organism>
<name>A0A0V1PVQ5_9ASCO</name>
<dbReference type="RefSeq" id="XP_015466451.1">
    <property type="nucleotide sequence ID" value="XM_015612743.1"/>
</dbReference>
<evidence type="ECO:0000256" key="1">
    <source>
        <dbReference type="SAM" id="MobiDB-lite"/>
    </source>
</evidence>
<proteinExistence type="predicted"/>
<keyword evidence="3" id="KW-1185">Reference proteome</keyword>
<dbReference type="Proteomes" id="UP000054251">
    <property type="component" value="Unassembled WGS sequence"/>
</dbReference>